<proteinExistence type="predicted"/>
<evidence type="ECO:0000313" key="2">
    <source>
        <dbReference type="EMBL" id="QTD48977.1"/>
    </source>
</evidence>
<dbReference type="RefSeq" id="WP_237378626.1">
    <property type="nucleotide sequence ID" value="NZ_CP071793.1"/>
</dbReference>
<feature type="signal peptide" evidence="1">
    <location>
        <begin position="1"/>
        <end position="17"/>
    </location>
</feature>
<name>A0A8A4THK5_SULCO</name>
<reference evidence="2" key="1">
    <citation type="submission" date="2021-03" db="EMBL/GenBank/DDBJ databases">
        <title>Acanthopleuribacteraceae sp. M133.</title>
        <authorList>
            <person name="Wang G."/>
        </authorList>
    </citation>
    <scope>NUCLEOTIDE SEQUENCE</scope>
    <source>
        <strain evidence="2">M133</strain>
    </source>
</reference>
<keyword evidence="3" id="KW-1185">Reference proteome</keyword>
<feature type="chain" id="PRO_5035219658" evidence="1">
    <location>
        <begin position="18"/>
        <end position="136"/>
    </location>
</feature>
<keyword evidence="1" id="KW-0732">Signal</keyword>
<dbReference type="Proteomes" id="UP000663929">
    <property type="component" value="Chromosome"/>
</dbReference>
<dbReference type="EMBL" id="CP071793">
    <property type="protein sequence ID" value="QTD48977.1"/>
    <property type="molecule type" value="Genomic_DNA"/>
</dbReference>
<evidence type="ECO:0000313" key="3">
    <source>
        <dbReference type="Proteomes" id="UP000663929"/>
    </source>
</evidence>
<organism evidence="2 3">
    <name type="scientific">Sulfidibacter corallicola</name>
    <dbReference type="NCBI Taxonomy" id="2818388"/>
    <lineage>
        <taxon>Bacteria</taxon>
        <taxon>Pseudomonadati</taxon>
        <taxon>Acidobacteriota</taxon>
        <taxon>Holophagae</taxon>
        <taxon>Acanthopleuribacterales</taxon>
        <taxon>Acanthopleuribacteraceae</taxon>
        <taxon>Sulfidibacter</taxon>
    </lineage>
</organism>
<accession>A0A8A4THK5</accession>
<gene>
    <name evidence="2" type="ORF">J3U87_25615</name>
</gene>
<dbReference type="AlphaFoldDB" id="A0A8A4THK5"/>
<sequence length="136" mass="14990">MKKLLMMLLLLGSFGFANEIQTQQTNLDSFVNADLKDRVTFILEFSQRFMLSDRATDDLLVLTYETQGDREAFEAGVGQILSGLKVPTPTSKRCSFICFGVPGWPNGLPTTLDYWTAAIACAWLTGGQGRLEVCGV</sequence>
<evidence type="ECO:0000256" key="1">
    <source>
        <dbReference type="SAM" id="SignalP"/>
    </source>
</evidence>
<dbReference type="KEGG" id="scor:J3U87_25615"/>
<protein>
    <submittedName>
        <fullName evidence="2">Uncharacterized protein</fullName>
    </submittedName>
</protein>